<dbReference type="Proteomes" id="UP001597083">
    <property type="component" value="Unassembled WGS sequence"/>
</dbReference>
<accession>A0ABW3CQD6</accession>
<reference evidence="3" key="1">
    <citation type="journal article" date="2019" name="Int. J. Syst. Evol. Microbiol.">
        <title>The Global Catalogue of Microorganisms (GCM) 10K type strain sequencing project: providing services to taxonomists for standard genome sequencing and annotation.</title>
        <authorList>
            <consortium name="The Broad Institute Genomics Platform"/>
            <consortium name="The Broad Institute Genome Sequencing Center for Infectious Disease"/>
            <person name="Wu L."/>
            <person name="Ma J."/>
        </authorList>
    </citation>
    <scope>NUCLEOTIDE SEQUENCE [LARGE SCALE GENOMIC DNA]</scope>
    <source>
        <strain evidence="3">JCM 31696</strain>
    </source>
</reference>
<name>A0ABW3CQD6_9ACTN</name>
<dbReference type="InterPro" id="IPR013783">
    <property type="entry name" value="Ig-like_fold"/>
</dbReference>
<evidence type="ECO:0008006" key="4">
    <source>
        <dbReference type="Google" id="ProtNLM"/>
    </source>
</evidence>
<dbReference type="PANTHER" id="PTHR33307:SF6">
    <property type="entry name" value="ALPHA-RHAMNOSIDASE (EUROFUNG)-RELATED"/>
    <property type="match status" value="1"/>
</dbReference>
<protein>
    <recommendedName>
        <fullName evidence="4">Alpha-L-rhamnosidase</fullName>
    </recommendedName>
</protein>
<dbReference type="InterPro" id="IPR016007">
    <property type="entry name" value="Alpha_rhamnosid"/>
</dbReference>
<gene>
    <name evidence="2" type="ORF">ACFQ07_26145</name>
</gene>
<keyword evidence="3" id="KW-1185">Reference proteome</keyword>
<proteinExistence type="predicted"/>
<dbReference type="Gene3D" id="2.60.120.260">
    <property type="entry name" value="Galactose-binding domain-like"/>
    <property type="match status" value="1"/>
</dbReference>
<evidence type="ECO:0000313" key="2">
    <source>
        <dbReference type="EMBL" id="MFD0855751.1"/>
    </source>
</evidence>
<organism evidence="2 3">
    <name type="scientific">Actinomadura adrarensis</name>
    <dbReference type="NCBI Taxonomy" id="1819600"/>
    <lineage>
        <taxon>Bacteria</taxon>
        <taxon>Bacillati</taxon>
        <taxon>Actinomycetota</taxon>
        <taxon>Actinomycetes</taxon>
        <taxon>Streptosporangiales</taxon>
        <taxon>Thermomonosporaceae</taxon>
        <taxon>Actinomadura</taxon>
    </lineage>
</organism>
<dbReference type="Gene3D" id="2.60.40.10">
    <property type="entry name" value="Immunoglobulins"/>
    <property type="match status" value="1"/>
</dbReference>
<dbReference type="PANTHER" id="PTHR33307">
    <property type="entry name" value="ALPHA-RHAMNOSIDASE (EUROFUNG)"/>
    <property type="match status" value="1"/>
</dbReference>
<comment type="caution">
    <text evidence="2">The sequence shown here is derived from an EMBL/GenBank/DDBJ whole genome shotgun (WGS) entry which is preliminary data.</text>
</comment>
<feature type="signal peptide" evidence="1">
    <location>
        <begin position="1"/>
        <end position="32"/>
    </location>
</feature>
<keyword evidence="1" id="KW-0732">Signal</keyword>
<evidence type="ECO:0000313" key="3">
    <source>
        <dbReference type="Proteomes" id="UP001597083"/>
    </source>
</evidence>
<feature type="non-terminal residue" evidence="2">
    <location>
        <position position="269"/>
    </location>
</feature>
<feature type="chain" id="PRO_5045614990" description="Alpha-L-rhamnosidase" evidence="1">
    <location>
        <begin position="33"/>
        <end position="269"/>
    </location>
</feature>
<evidence type="ECO:0000256" key="1">
    <source>
        <dbReference type="SAM" id="SignalP"/>
    </source>
</evidence>
<dbReference type="EMBL" id="JBHTIR010003765">
    <property type="protein sequence ID" value="MFD0855751.1"/>
    <property type="molecule type" value="Genomic_DNA"/>
</dbReference>
<sequence>MSVPQRRRALLASLTAAALVFPVAVAPGTSNAAVFAAGHAPQAPVHLTVGDHAKPLNVEGTPMFGWRPRDVDPGEVQSAYQVVVRTAPPTGRAEVVWDSGKVSSSRQEYVPYAGPSLAHGASYTWTVRTWDRTGKQSKWSRPASFDIGLRDQDWQASWIRRTTTEADDYTLARKDITVGASPVVRARAYVTAGHQYALHLNGKVVDRGPAFAYPDDAFYRTVDVTDKLRAGEKATIGALYHWYGSGQGRPRGERGLLVRLVIDHADGSR</sequence>
<dbReference type="Pfam" id="PF25788">
    <property type="entry name" value="Ig_Rha78A_N"/>
    <property type="match status" value="1"/>
</dbReference>